<dbReference type="RefSeq" id="WP_256668985.1">
    <property type="nucleotide sequence ID" value="NZ_BAAAUE010000009.1"/>
</dbReference>
<evidence type="ECO:0000313" key="2">
    <source>
        <dbReference type="EMBL" id="NYE42644.1"/>
    </source>
</evidence>
<organism evidence="2 3">
    <name type="scientific">Streptomyces fulvorobeus</name>
    <dbReference type="NCBI Taxonomy" id="284028"/>
    <lineage>
        <taxon>Bacteria</taxon>
        <taxon>Bacillati</taxon>
        <taxon>Actinomycetota</taxon>
        <taxon>Actinomycetes</taxon>
        <taxon>Kitasatosporales</taxon>
        <taxon>Streptomycetaceae</taxon>
        <taxon>Streptomyces</taxon>
    </lineage>
</organism>
<dbReference type="Proteomes" id="UP000530403">
    <property type="component" value="Unassembled WGS sequence"/>
</dbReference>
<evidence type="ECO:0000313" key="3">
    <source>
        <dbReference type="Proteomes" id="UP000530403"/>
    </source>
</evidence>
<feature type="signal peptide" evidence="1">
    <location>
        <begin position="1"/>
        <end position="41"/>
    </location>
</feature>
<dbReference type="AlphaFoldDB" id="A0A7Y9KX91"/>
<protein>
    <submittedName>
        <fullName evidence="2">Uncharacterized protein</fullName>
    </submittedName>
</protein>
<name>A0A7Y9KX91_9ACTN</name>
<dbReference type="EMBL" id="JACCCF010000001">
    <property type="protein sequence ID" value="NYE42644.1"/>
    <property type="molecule type" value="Genomic_DNA"/>
</dbReference>
<keyword evidence="1" id="KW-0732">Signal</keyword>
<accession>A0A7Y9KX91</accession>
<reference evidence="2 3" key="1">
    <citation type="submission" date="2020-07" db="EMBL/GenBank/DDBJ databases">
        <title>Sequencing the genomes of 1000 actinobacteria strains.</title>
        <authorList>
            <person name="Klenk H.-P."/>
        </authorList>
    </citation>
    <scope>NUCLEOTIDE SEQUENCE [LARGE SCALE GENOMIC DNA]</scope>
    <source>
        <strain evidence="2 3">DSM 41455</strain>
    </source>
</reference>
<evidence type="ECO:0000256" key="1">
    <source>
        <dbReference type="SAM" id="SignalP"/>
    </source>
</evidence>
<feature type="chain" id="PRO_5031382538" evidence="1">
    <location>
        <begin position="42"/>
        <end position="161"/>
    </location>
</feature>
<comment type="caution">
    <text evidence="2">The sequence shown here is derived from an EMBL/GenBank/DDBJ whole genome shotgun (WGS) entry which is preliminary data.</text>
</comment>
<gene>
    <name evidence="2" type="ORF">HEB29_003655</name>
</gene>
<proteinExistence type="predicted"/>
<sequence>MDEFTHLHMKEYHLMRKAFAVMTTVAVASLGVIVPATSAQAADCSDAMAGADSGYMFAYDSTNCSGYLGKASGDDSNWGDSALSFQGTDTNSASSILNNGNNYEVKFYNGTGGTGGHICLSRTEGWASSLLGDTFTTGVAANNAISGHAWSTASNCSKWAV</sequence>